<dbReference type="KEGG" id="daur:Daura_01760"/>
<proteinExistence type="predicted"/>
<dbReference type="RefSeq" id="WP_156089981.1">
    <property type="nucleotide sequence ID" value="NZ_CP073767.1"/>
</dbReference>
<name>A0A9Q9IFC8_9ACTN</name>
<dbReference type="AlphaFoldDB" id="A0A9Q9IFC8"/>
<evidence type="ECO:0000313" key="2">
    <source>
        <dbReference type="Proteomes" id="UP001058003"/>
    </source>
</evidence>
<evidence type="ECO:0000313" key="1">
    <source>
        <dbReference type="EMBL" id="UWZ55037.1"/>
    </source>
</evidence>
<gene>
    <name evidence="1" type="ORF">Daura_01760</name>
</gene>
<protein>
    <submittedName>
        <fullName evidence="1">Uncharacterized protein</fullName>
    </submittedName>
</protein>
<reference evidence="1" key="1">
    <citation type="submission" date="2021-04" db="EMBL/GenBank/DDBJ databases">
        <title>Dactylosporangium aurantiacum NRRL B-8018 full assembly.</title>
        <authorList>
            <person name="Hartkoorn R.C."/>
            <person name="Beaudoing E."/>
            <person name="Hot D."/>
        </authorList>
    </citation>
    <scope>NUCLEOTIDE SEQUENCE</scope>
    <source>
        <strain evidence="1">NRRL B-8018</strain>
    </source>
</reference>
<sequence length="64" mass="7263">MRTMQRIADGLIARIVPRITASADGYEYTCFSSPCGGDYARRQRARRYCHAGACYSWENYGCCL</sequence>
<dbReference type="Proteomes" id="UP001058003">
    <property type="component" value="Chromosome"/>
</dbReference>
<accession>A0A9Q9IFC8</accession>
<organism evidence="1 2">
    <name type="scientific">Dactylosporangium aurantiacum</name>
    <dbReference type="NCBI Taxonomy" id="35754"/>
    <lineage>
        <taxon>Bacteria</taxon>
        <taxon>Bacillati</taxon>
        <taxon>Actinomycetota</taxon>
        <taxon>Actinomycetes</taxon>
        <taxon>Micromonosporales</taxon>
        <taxon>Micromonosporaceae</taxon>
        <taxon>Dactylosporangium</taxon>
    </lineage>
</organism>
<keyword evidence="2" id="KW-1185">Reference proteome</keyword>
<dbReference type="EMBL" id="CP073767">
    <property type="protein sequence ID" value="UWZ55037.1"/>
    <property type="molecule type" value="Genomic_DNA"/>
</dbReference>